<name>J4KPR7_BEAB2</name>
<gene>
    <name evidence="3" type="ORF">BBA_02820</name>
</gene>
<dbReference type="SUPFAM" id="SSF53474">
    <property type="entry name" value="alpha/beta-Hydrolases"/>
    <property type="match status" value="1"/>
</dbReference>
<dbReference type="InterPro" id="IPR000073">
    <property type="entry name" value="AB_hydrolase_1"/>
</dbReference>
<dbReference type="AlphaFoldDB" id="J4KPR7"/>
<dbReference type="InterPro" id="IPR029058">
    <property type="entry name" value="AB_hydrolase_fold"/>
</dbReference>
<evidence type="ECO:0000313" key="3">
    <source>
        <dbReference type="EMBL" id="EJP67924.1"/>
    </source>
</evidence>
<proteinExistence type="inferred from homology"/>
<dbReference type="InterPro" id="IPR008220">
    <property type="entry name" value="HAT_MetX-like"/>
</dbReference>
<reference evidence="3 4" key="1">
    <citation type="journal article" date="2012" name="Sci. Rep.">
        <title>Genomic perspectives on the evolution of fungal entomopathogenicity in Beauveria bassiana.</title>
        <authorList>
            <person name="Xiao G."/>
            <person name="Ying S.H."/>
            <person name="Zheng P."/>
            <person name="Wang Z.L."/>
            <person name="Zhang S."/>
            <person name="Xie X.Q."/>
            <person name="Shang Y."/>
            <person name="St Leger R.J."/>
            <person name="Zhao G.P."/>
            <person name="Wang C."/>
            <person name="Feng M.G."/>
        </authorList>
    </citation>
    <scope>NUCLEOTIDE SEQUENCE [LARGE SCALE GENOMIC DNA]</scope>
    <source>
        <strain evidence="3 4">ARSEF 2860</strain>
    </source>
</reference>
<sequence length="343" mass="38535">MRLHPIQYHQIDNFQFQDGSPAASVKVAYLDINPTSDKTALVLSCFRGRLHSTPTFSDGALKDYRVIVAALFGNGESSSPSNMANPPDMFDYRDCVRAQRHLLLYRLRIAAKLDLVLGFSMGGQCAYHWTLMYPEAVLNAVIICSSARSSRHNYQFLEGPKSALENSCDYKPGTAPAPAAAAQATEKKPLLHGLRAFGKAYSAWLTSAEWFDQEMYKSLGYETLSDWDREVAGTNYHDWHPDDLLSKIRTWQHGDITKILQSEGEQVSLRQACSLIQARVLLMPCRTDQYFRWEASEKESHMIPRATLQVIPSIWGHLAGLGVDLADMAWMDVQIGRFLAGQQ</sequence>
<dbReference type="Pfam" id="PF00561">
    <property type="entry name" value="Abhydrolase_1"/>
    <property type="match status" value="1"/>
</dbReference>
<dbReference type="HOGENOM" id="CLU_028760_2_0_1"/>
<evidence type="ECO:0000259" key="2">
    <source>
        <dbReference type="Pfam" id="PF00561"/>
    </source>
</evidence>
<dbReference type="RefSeq" id="XP_008596139.1">
    <property type="nucleotide sequence ID" value="XM_008597917.1"/>
</dbReference>
<dbReference type="EMBL" id="JH725155">
    <property type="protein sequence ID" value="EJP67924.1"/>
    <property type="molecule type" value="Genomic_DNA"/>
</dbReference>
<dbReference type="Proteomes" id="UP000002762">
    <property type="component" value="Unassembled WGS sequence"/>
</dbReference>
<feature type="domain" description="AB hydrolase-1" evidence="2">
    <location>
        <begin position="59"/>
        <end position="312"/>
    </location>
</feature>
<dbReference type="PANTHER" id="PTHR32268">
    <property type="entry name" value="HOMOSERINE O-ACETYLTRANSFERASE"/>
    <property type="match status" value="1"/>
</dbReference>
<evidence type="ECO:0000256" key="1">
    <source>
        <dbReference type="ARBA" id="ARBA00006886"/>
    </source>
</evidence>
<dbReference type="PANTHER" id="PTHR32268:SF15">
    <property type="entry name" value="HOMOSERINE ACETYLTRANSFERASE FAMILY PROTEIN (AFU_ORTHOLOGUE AFUA_1G15350)"/>
    <property type="match status" value="1"/>
</dbReference>
<accession>J4KPR7</accession>
<dbReference type="GO" id="GO:0016747">
    <property type="term" value="F:acyltransferase activity, transferring groups other than amino-acyl groups"/>
    <property type="evidence" value="ECO:0007669"/>
    <property type="project" value="InterPro"/>
</dbReference>
<keyword evidence="3" id="KW-0808">Transferase</keyword>
<protein>
    <submittedName>
        <fullName evidence="3">Homoserine O-acetyltransferase</fullName>
    </submittedName>
</protein>
<evidence type="ECO:0000313" key="4">
    <source>
        <dbReference type="Proteomes" id="UP000002762"/>
    </source>
</evidence>
<comment type="similarity">
    <text evidence="1">Belongs to the AB hydrolase superfamily. MetX family.</text>
</comment>
<organism evidence="3 4">
    <name type="scientific">Beauveria bassiana (strain ARSEF 2860)</name>
    <name type="common">White muscardine disease fungus</name>
    <name type="synonym">Tritirachium shiotae</name>
    <dbReference type="NCBI Taxonomy" id="655819"/>
    <lineage>
        <taxon>Eukaryota</taxon>
        <taxon>Fungi</taxon>
        <taxon>Dikarya</taxon>
        <taxon>Ascomycota</taxon>
        <taxon>Pezizomycotina</taxon>
        <taxon>Sordariomycetes</taxon>
        <taxon>Hypocreomycetidae</taxon>
        <taxon>Hypocreales</taxon>
        <taxon>Cordycipitaceae</taxon>
        <taxon>Beauveria</taxon>
    </lineage>
</organism>
<dbReference type="STRING" id="655819.J4KPR7"/>
<dbReference type="Gene3D" id="3.40.50.1820">
    <property type="entry name" value="alpha/beta hydrolase"/>
    <property type="match status" value="1"/>
</dbReference>
<dbReference type="InParanoid" id="J4KPR7"/>
<keyword evidence="4" id="KW-1185">Reference proteome</keyword>
<dbReference type="GeneID" id="19885832"/>